<dbReference type="Pfam" id="PF13715">
    <property type="entry name" value="CarbopepD_reg_2"/>
    <property type="match status" value="1"/>
</dbReference>
<proteinExistence type="inferred from homology"/>
<sequence length="999" mass="110202">MKKQFNFFKILFLLIGLGIYTGATAQERMVTGIVTDADTGGPLPGVTVVKKGTFEGVITQVDGTYSIEVTPNDVLVFSFVGYKSIEEPVGDREVINVALAPDVLGLEEVVVIGYGTVKKEDLTGSVTAVDASKLNRGLATSPSDLISGKVAGVSVVSSGGAPGAGATIRIRGGSSMSASNDPLIVIDGVPVDNSTGINGMADPLSSIHPNDIKTFTVLKDASATAIYGSRASNGVIIITTKEGSKGKMRVSYNGNFAVSTKRGTVDVMGADEFRQYVTDLFGAGSEQVAALGDYSTDWQEEIFQTALSTDHNISFSGSLKDIPYRVSVGYTSEEGILKTSKMERTTGALNLSPKFLDNRLSVKLNVKGVYNTNRFADTGAIGSATQFDPTQPIYADSPYGNGYYMSLKEDGTPIDIGLANPVAVLEQKEDESTVYRSIGNAQIDYKFLFLDGLNANLNVGYDVSKSDGDVIYADNSPMSYVWGNNKAGWGENSSYSQTKENYLLDFYLNYNRDFAAHHFDVMGGYSWQKFYRDEENEYPYSAEKALETDEEFYKDGYDYSTESYVISFFGRLNYNYAQKYFVTFSLRNDGSSRFSPDNQWGLFPSAALAWKISNESFLEGSDVVSDLKLRLSYGVTGQQSLGQGDYPWMGRYSYSTAGANYYFGDTIVRLLRPLAYDENLKWEETTTYNVGVDYGFLGNRISGTLDFYYRETEDLLNTVAIPAGTNFSNQLLTNVGELTNKGVEFSITGRPLAEKDFSWILSYNIAYNKNEIKKLTINDDPDYVGVEHGGIDGGTGNNILIHQVGQPAGSFYVFEQVYDESGKPVEGAYVDQNGDGEITEQDRIAYKKADPDFIMGLSSQLNYKNWDFNFSLRSHIGNYAYNNVQSNREAHNTIYDPSGFLKNRVTSAKYTDFENVRYRSSYYVQEASFLKMDNISLGYTFDNLGLWGKEQMARVSFTVENPFVITDYDGLDPEFGNDGIDNNIYPNPRVFIIGLSLNF</sequence>
<gene>
    <name evidence="13" type="ORF">SAMN05444380_1118</name>
</gene>
<dbReference type="InterPro" id="IPR039426">
    <property type="entry name" value="TonB-dep_rcpt-like"/>
</dbReference>
<organism evidence="13 14">
    <name type="scientific">Thermophagus xiamenensis</name>
    <dbReference type="NCBI Taxonomy" id="385682"/>
    <lineage>
        <taxon>Bacteria</taxon>
        <taxon>Pseudomonadati</taxon>
        <taxon>Bacteroidota</taxon>
        <taxon>Bacteroidia</taxon>
        <taxon>Marinilabiliales</taxon>
        <taxon>Marinilabiliaceae</taxon>
        <taxon>Thermophagus</taxon>
    </lineage>
</organism>
<dbReference type="InterPro" id="IPR037066">
    <property type="entry name" value="Plug_dom_sf"/>
</dbReference>
<evidence type="ECO:0000256" key="4">
    <source>
        <dbReference type="ARBA" id="ARBA00022692"/>
    </source>
</evidence>
<keyword evidence="5 9" id="KW-0798">TonB box</keyword>
<dbReference type="NCBIfam" id="TIGR04056">
    <property type="entry name" value="OMP_RagA_SusC"/>
    <property type="match status" value="1"/>
</dbReference>
<dbReference type="InterPro" id="IPR000531">
    <property type="entry name" value="Beta-barrel_TonB"/>
</dbReference>
<keyword evidence="7 8" id="KW-0998">Cell outer membrane</keyword>
<evidence type="ECO:0000256" key="10">
    <source>
        <dbReference type="SAM" id="SignalP"/>
    </source>
</evidence>
<dbReference type="InterPro" id="IPR023996">
    <property type="entry name" value="TonB-dep_OMP_SusC/RagA"/>
</dbReference>
<dbReference type="AlphaFoldDB" id="A0A1I2AAH1"/>
<evidence type="ECO:0000256" key="7">
    <source>
        <dbReference type="ARBA" id="ARBA00023237"/>
    </source>
</evidence>
<feature type="domain" description="TonB-dependent receptor-like beta-barrel" evidence="11">
    <location>
        <begin position="431"/>
        <end position="961"/>
    </location>
</feature>
<evidence type="ECO:0000256" key="3">
    <source>
        <dbReference type="ARBA" id="ARBA00022452"/>
    </source>
</evidence>
<dbReference type="SUPFAM" id="SSF56935">
    <property type="entry name" value="Porins"/>
    <property type="match status" value="1"/>
</dbReference>
<comment type="similarity">
    <text evidence="8 9">Belongs to the TonB-dependent receptor family.</text>
</comment>
<dbReference type="SUPFAM" id="SSF49464">
    <property type="entry name" value="Carboxypeptidase regulatory domain-like"/>
    <property type="match status" value="1"/>
</dbReference>
<dbReference type="InterPro" id="IPR012910">
    <property type="entry name" value="Plug_dom"/>
</dbReference>
<evidence type="ECO:0000256" key="2">
    <source>
        <dbReference type="ARBA" id="ARBA00022448"/>
    </source>
</evidence>
<comment type="subcellular location">
    <subcellularLocation>
        <location evidence="1 8">Cell outer membrane</location>
        <topology evidence="1 8">Multi-pass membrane protein</topology>
    </subcellularLocation>
</comment>
<feature type="domain" description="TonB-dependent receptor plug" evidence="12">
    <location>
        <begin position="119"/>
        <end position="235"/>
    </location>
</feature>
<dbReference type="Pfam" id="PF07715">
    <property type="entry name" value="Plug"/>
    <property type="match status" value="1"/>
</dbReference>
<dbReference type="STRING" id="385682.SAMN05444380_1118"/>
<dbReference type="NCBIfam" id="TIGR04057">
    <property type="entry name" value="SusC_RagA_signa"/>
    <property type="match status" value="1"/>
</dbReference>
<dbReference type="InterPro" id="IPR023997">
    <property type="entry name" value="TonB-dep_OMP_SusC/RagA_CS"/>
</dbReference>
<keyword evidence="6 8" id="KW-0472">Membrane</keyword>
<evidence type="ECO:0000313" key="14">
    <source>
        <dbReference type="Proteomes" id="UP000181976"/>
    </source>
</evidence>
<keyword evidence="3 8" id="KW-1134">Transmembrane beta strand</keyword>
<dbReference type="Proteomes" id="UP000181976">
    <property type="component" value="Unassembled WGS sequence"/>
</dbReference>
<evidence type="ECO:0000256" key="9">
    <source>
        <dbReference type="RuleBase" id="RU003357"/>
    </source>
</evidence>
<dbReference type="RefSeq" id="WP_010526525.1">
    <property type="nucleotide sequence ID" value="NZ_AFSL01000010.1"/>
</dbReference>
<keyword evidence="10" id="KW-0732">Signal</keyword>
<feature type="chain" id="PRO_5010235029" evidence="10">
    <location>
        <begin position="26"/>
        <end position="999"/>
    </location>
</feature>
<dbReference type="Pfam" id="PF00593">
    <property type="entry name" value="TonB_dep_Rec_b-barrel"/>
    <property type="match status" value="1"/>
</dbReference>
<keyword evidence="14" id="KW-1185">Reference proteome</keyword>
<protein>
    <submittedName>
        <fullName evidence="13">Iron complex outermembrane recepter protein</fullName>
    </submittedName>
</protein>
<keyword evidence="4 8" id="KW-0812">Transmembrane</keyword>
<dbReference type="InterPro" id="IPR036942">
    <property type="entry name" value="Beta-barrel_TonB_sf"/>
</dbReference>
<evidence type="ECO:0000256" key="5">
    <source>
        <dbReference type="ARBA" id="ARBA00023077"/>
    </source>
</evidence>
<dbReference type="OrthoDB" id="9768177at2"/>
<dbReference type="Gene3D" id="2.170.130.10">
    <property type="entry name" value="TonB-dependent receptor, plug domain"/>
    <property type="match status" value="1"/>
</dbReference>
<dbReference type="Gene3D" id="2.40.170.20">
    <property type="entry name" value="TonB-dependent receptor, beta-barrel domain"/>
    <property type="match status" value="1"/>
</dbReference>
<dbReference type="InParanoid" id="A0A1I2AAH1"/>
<evidence type="ECO:0000256" key="1">
    <source>
        <dbReference type="ARBA" id="ARBA00004571"/>
    </source>
</evidence>
<evidence type="ECO:0000313" key="13">
    <source>
        <dbReference type="EMBL" id="SFE40862.1"/>
    </source>
</evidence>
<evidence type="ECO:0000256" key="6">
    <source>
        <dbReference type="ARBA" id="ARBA00023136"/>
    </source>
</evidence>
<dbReference type="PROSITE" id="PS52016">
    <property type="entry name" value="TONB_DEPENDENT_REC_3"/>
    <property type="match status" value="1"/>
</dbReference>
<dbReference type="GO" id="GO:0009279">
    <property type="term" value="C:cell outer membrane"/>
    <property type="evidence" value="ECO:0007669"/>
    <property type="project" value="UniProtKB-SubCell"/>
</dbReference>
<evidence type="ECO:0000259" key="12">
    <source>
        <dbReference type="Pfam" id="PF07715"/>
    </source>
</evidence>
<dbReference type="InterPro" id="IPR008969">
    <property type="entry name" value="CarboxyPept-like_regulatory"/>
</dbReference>
<reference evidence="13 14" key="1">
    <citation type="submission" date="2016-10" db="EMBL/GenBank/DDBJ databases">
        <authorList>
            <person name="de Groot N.N."/>
        </authorList>
    </citation>
    <scope>NUCLEOTIDE SEQUENCE [LARGE SCALE GENOMIC DNA]</scope>
    <source>
        <strain evidence="13 14">DSM 19012</strain>
    </source>
</reference>
<evidence type="ECO:0000256" key="8">
    <source>
        <dbReference type="PROSITE-ProRule" id="PRU01360"/>
    </source>
</evidence>
<dbReference type="eggNOG" id="COG4771">
    <property type="taxonomic scope" value="Bacteria"/>
</dbReference>
<feature type="signal peptide" evidence="10">
    <location>
        <begin position="1"/>
        <end position="25"/>
    </location>
</feature>
<evidence type="ECO:0000259" key="11">
    <source>
        <dbReference type="Pfam" id="PF00593"/>
    </source>
</evidence>
<dbReference type="Gene3D" id="2.60.40.1120">
    <property type="entry name" value="Carboxypeptidase-like, regulatory domain"/>
    <property type="match status" value="1"/>
</dbReference>
<accession>A0A1I2AAH1</accession>
<keyword evidence="2 8" id="KW-0813">Transport</keyword>
<dbReference type="EMBL" id="FONA01000011">
    <property type="protein sequence ID" value="SFE40862.1"/>
    <property type="molecule type" value="Genomic_DNA"/>
</dbReference>
<name>A0A1I2AAH1_9BACT</name>